<dbReference type="FunFam" id="3.40.50.2000:FF:000060">
    <property type="entry name" value="Glycosyltransferase"/>
    <property type="match status" value="1"/>
</dbReference>
<dbReference type="OrthoDB" id="5835829at2759"/>
<organism evidence="5 6">
    <name type="scientific">Ceratopteris richardii</name>
    <name type="common">Triangle waterfern</name>
    <dbReference type="NCBI Taxonomy" id="49495"/>
    <lineage>
        <taxon>Eukaryota</taxon>
        <taxon>Viridiplantae</taxon>
        <taxon>Streptophyta</taxon>
        <taxon>Embryophyta</taxon>
        <taxon>Tracheophyta</taxon>
        <taxon>Polypodiopsida</taxon>
        <taxon>Polypodiidae</taxon>
        <taxon>Polypodiales</taxon>
        <taxon>Pteridineae</taxon>
        <taxon>Pteridaceae</taxon>
        <taxon>Parkerioideae</taxon>
        <taxon>Ceratopteris</taxon>
    </lineage>
</organism>
<evidence type="ECO:0000256" key="1">
    <source>
        <dbReference type="ARBA" id="ARBA00009995"/>
    </source>
</evidence>
<dbReference type="PANTHER" id="PTHR11926">
    <property type="entry name" value="GLUCOSYL/GLUCURONOSYL TRANSFERASES"/>
    <property type="match status" value="1"/>
</dbReference>
<sequence length="480" mass="52870">MQPHALLVPFPETGHINPLMQLARHLASHGILITFVNTRYNHERILQSNAGRLPADLGLPIRLVAIPDTLSDDINRDNDIFNMNQIVKNVGPALENLIDELAAAGDRITCIISDALALQTLEICKKVGVPRVAFWPPSISIYALCCHSAYAAYNGSLPRNGIPRTDEMVTFPELPSLPGWALPWTIGDEVINEHAFKLISESMTACSESDWILGNFIRELEASALSEIPPHFKHPTMVGPILPVNVLQRTSTSENMLTMSLWVEEDTCLHWLNAQKPKSVLYVSLGSVATVKKDQLQELALGLEAAGLATLWVVREDLTGEKGTSLPEGFLQRTQERIRIVSWSPQLLVLSHGAVGGFLTHCGWNSIIEALSMGVPLLAWPQLGDQYMNAEVSVTKWGAGLKLNDFEKKLVRREHVAIQVKKLMLEHAGEVARSRAEEIRDQILKAVGEGGSSYNNLQGFVRWVKHQAGPTINIGSLLSA</sequence>
<evidence type="ECO:0000256" key="4">
    <source>
        <dbReference type="RuleBase" id="RU362057"/>
    </source>
</evidence>
<evidence type="ECO:0000256" key="2">
    <source>
        <dbReference type="ARBA" id="ARBA00022679"/>
    </source>
</evidence>
<comment type="caution">
    <text evidence="5">The sequence shown here is derived from an EMBL/GenBank/DDBJ whole genome shotgun (WGS) entry which is preliminary data.</text>
</comment>
<dbReference type="GO" id="GO:0080044">
    <property type="term" value="F:quercetin 7-O-glucosyltransferase activity"/>
    <property type="evidence" value="ECO:0007669"/>
    <property type="project" value="TreeGrafter"/>
</dbReference>
<keyword evidence="6" id="KW-1185">Reference proteome</keyword>
<dbReference type="Pfam" id="PF00201">
    <property type="entry name" value="UDPGT"/>
    <property type="match status" value="1"/>
</dbReference>
<dbReference type="Proteomes" id="UP000825935">
    <property type="component" value="Chromosome 23"/>
</dbReference>
<evidence type="ECO:0000313" key="6">
    <source>
        <dbReference type="Proteomes" id="UP000825935"/>
    </source>
</evidence>
<dbReference type="InterPro" id="IPR002213">
    <property type="entry name" value="UDP_glucos_trans"/>
</dbReference>
<dbReference type="GO" id="GO:0080043">
    <property type="term" value="F:quercetin 3-O-glucosyltransferase activity"/>
    <property type="evidence" value="ECO:0007669"/>
    <property type="project" value="TreeGrafter"/>
</dbReference>
<dbReference type="PROSITE" id="PS00375">
    <property type="entry name" value="UDPGT"/>
    <property type="match status" value="1"/>
</dbReference>
<dbReference type="AlphaFoldDB" id="A0A8T2RXZ4"/>
<accession>A0A8T2RXZ4</accession>
<dbReference type="SUPFAM" id="SSF53756">
    <property type="entry name" value="UDP-Glycosyltransferase/glycogen phosphorylase"/>
    <property type="match status" value="1"/>
</dbReference>
<keyword evidence="3" id="KW-0328">Glycosyltransferase</keyword>
<dbReference type="EC" id="2.4.1.-" evidence="4"/>
<dbReference type="CDD" id="cd03784">
    <property type="entry name" value="GT1_Gtf-like"/>
    <property type="match status" value="1"/>
</dbReference>
<dbReference type="PANTHER" id="PTHR11926:SF774">
    <property type="entry name" value="UDP-GLYCOSYLTRANSFERASE 85A1-RELATED"/>
    <property type="match status" value="1"/>
</dbReference>
<reference evidence="5 6" key="1">
    <citation type="submission" date="2021-08" db="EMBL/GenBank/DDBJ databases">
        <title>WGS assembly of Ceratopteris richardii.</title>
        <authorList>
            <person name="Marchant D.B."/>
            <person name="Chen G."/>
            <person name="Jenkins J."/>
            <person name="Shu S."/>
            <person name="Leebens-Mack J."/>
            <person name="Grimwood J."/>
            <person name="Schmutz J."/>
            <person name="Soltis P."/>
            <person name="Soltis D."/>
            <person name="Chen Z.-H."/>
        </authorList>
    </citation>
    <scope>NUCLEOTIDE SEQUENCE [LARGE SCALE GENOMIC DNA]</scope>
    <source>
        <strain evidence="5">Whitten #5841</strain>
        <tissue evidence="5">Leaf</tissue>
    </source>
</reference>
<dbReference type="OMA" id="FMERTND"/>
<dbReference type="Gene3D" id="3.40.50.2000">
    <property type="entry name" value="Glycogen Phosphorylase B"/>
    <property type="match status" value="2"/>
</dbReference>
<comment type="similarity">
    <text evidence="1 3">Belongs to the UDP-glycosyltransferase family.</text>
</comment>
<evidence type="ECO:0000313" key="5">
    <source>
        <dbReference type="EMBL" id="KAH7301202.1"/>
    </source>
</evidence>
<proteinExistence type="inferred from homology"/>
<name>A0A8T2RXZ4_CERRI</name>
<gene>
    <name evidence="5" type="ORF">KP509_23G016100</name>
</gene>
<keyword evidence="2 3" id="KW-0808">Transferase</keyword>
<dbReference type="EMBL" id="CM035428">
    <property type="protein sequence ID" value="KAH7301202.1"/>
    <property type="molecule type" value="Genomic_DNA"/>
</dbReference>
<dbReference type="InterPro" id="IPR035595">
    <property type="entry name" value="UDP_glycos_trans_CS"/>
</dbReference>
<protein>
    <recommendedName>
        <fullName evidence="4">Glycosyltransferase</fullName>
        <ecNumber evidence="4">2.4.1.-</ecNumber>
    </recommendedName>
</protein>
<evidence type="ECO:0000256" key="3">
    <source>
        <dbReference type="RuleBase" id="RU003718"/>
    </source>
</evidence>